<organism evidence="2 3">
    <name type="scientific">Romanomermis culicivorax</name>
    <name type="common">Nematode worm</name>
    <dbReference type="NCBI Taxonomy" id="13658"/>
    <lineage>
        <taxon>Eukaryota</taxon>
        <taxon>Metazoa</taxon>
        <taxon>Ecdysozoa</taxon>
        <taxon>Nematoda</taxon>
        <taxon>Enoplea</taxon>
        <taxon>Dorylaimia</taxon>
        <taxon>Mermithida</taxon>
        <taxon>Mermithoidea</taxon>
        <taxon>Mermithidae</taxon>
        <taxon>Romanomermis</taxon>
    </lineage>
</organism>
<sequence>MVSANVLHTTCKLMLGALRCTFFIIVVLLFLEKRLLFVRAGHPILRNGRLVDIRGDSERRVVEFAARIYFCIIVSRRELALRA</sequence>
<reference evidence="3" key="1">
    <citation type="submission" date="2022-11" db="UniProtKB">
        <authorList>
            <consortium name="WormBaseParasite"/>
        </authorList>
    </citation>
    <scope>IDENTIFICATION</scope>
</reference>
<dbReference type="AlphaFoldDB" id="A0A915HTX1"/>
<keyword evidence="1" id="KW-1133">Transmembrane helix</keyword>
<feature type="transmembrane region" description="Helical" evidence="1">
    <location>
        <begin position="13"/>
        <end position="31"/>
    </location>
</feature>
<evidence type="ECO:0000313" key="2">
    <source>
        <dbReference type="Proteomes" id="UP000887565"/>
    </source>
</evidence>
<keyword evidence="2" id="KW-1185">Reference proteome</keyword>
<accession>A0A915HTX1</accession>
<evidence type="ECO:0000256" key="1">
    <source>
        <dbReference type="SAM" id="Phobius"/>
    </source>
</evidence>
<proteinExistence type="predicted"/>
<name>A0A915HTX1_ROMCU</name>
<evidence type="ECO:0000313" key="3">
    <source>
        <dbReference type="WBParaSite" id="nRc.2.0.1.t05348-RA"/>
    </source>
</evidence>
<dbReference type="WBParaSite" id="nRc.2.0.1.t05348-RA">
    <property type="protein sequence ID" value="nRc.2.0.1.t05348-RA"/>
    <property type="gene ID" value="nRc.2.0.1.g05348"/>
</dbReference>
<keyword evidence="1" id="KW-0812">Transmembrane</keyword>
<protein>
    <submittedName>
        <fullName evidence="3">Secreted protein</fullName>
    </submittedName>
</protein>
<keyword evidence="1" id="KW-0472">Membrane</keyword>
<dbReference type="Proteomes" id="UP000887565">
    <property type="component" value="Unplaced"/>
</dbReference>